<dbReference type="InterPro" id="IPR049458">
    <property type="entry name" value="EpsG-like"/>
</dbReference>
<feature type="transmembrane region" description="Helical" evidence="1">
    <location>
        <begin position="275"/>
        <end position="295"/>
    </location>
</feature>
<feature type="transmembrane region" description="Helical" evidence="1">
    <location>
        <begin position="139"/>
        <end position="161"/>
    </location>
</feature>
<keyword evidence="3" id="KW-1185">Reference proteome</keyword>
<keyword evidence="1" id="KW-0812">Transmembrane</keyword>
<dbReference type="RefSeq" id="WP_113857216.1">
    <property type="nucleotide sequence ID" value="NZ_QNRL01000001.1"/>
</dbReference>
<organism evidence="2 3">
    <name type="scientific">Pseudocitrobacter faecalis</name>
    <dbReference type="NCBI Taxonomy" id="1398493"/>
    <lineage>
        <taxon>Bacteria</taxon>
        <taxon>Pseudomonadati</taxon>
        <taxon>Pseudomonadota</taxon>
        <taxon>Gammaproteobacteria</taxon>
        <taxon>Enterobacterales</taxon>
        <taxon>Enterobacteriaceae</taxon>
        <taxon>Pseudocitrobacter</taxon>
    </lineage>
</organism>
<keyword evidence="1" id="KW-0472">Membrane</keyword>
<dbReference type="Proteomes" id="UP000253201">
    <property type="component" value="Unassembled WGS sequence"/>
</dbReference>
<name>A0ABX9G462_9ENTR</name>
<evidence type="ECO:0000313" key="3">
    <source>
        <dbReference type="Proteomes" id="UP000253201"/>
    </source>
</evidence>
<feature type="transmembrane region" description="Helical" evidence="1">
    <location>
        <begin position="167"/>
        <end position="183"/>
    </location>
</feature>
<feature type="transmembrane region" description="Helical" evidence="1">
    <location>
        <begin position="95"/>
        <end position="110"/>
    </location>
</feature>
<feature type="transmembrane region" description="Helical" evidence="1">
    <location>
        <begin position="7"/>
        <end position="25"/>
    </location>
</feature>
<dbReference type="Pfam" id="PF14897">
    <property type="entry name" value="EpsG"/>
    <property type="match status" value="1"/>
</dbReference>
<feature type="transmembrane region" description="Helical" evidence="1">
    <location>
        <begin position="250"/>
        <end position="269"/>
    </location>
</feature>
<feature type="transmembrane region" description="Helical" evidence="1">
    <location>
        <begin position="222"/>
        <end position="243"/>
    </location>
</feature>
<feature type="transmembrane region" description="Helical" evidence="1">
    <location>
        <begin position="68"/>
        <end position="88"/>
    </location>
</feature>
<keyword evidence="1" id="KW-1133">Transmembrane helix</keyword>
<reference evidence="2 3" key="1">
    <citation type="submission" date="2018-06" db="EMBL/GenBank/DDBJ databases">
        <title>Genomic Encyclopedia of Type Strains, Phase IV (KMG-IV): sequencing the most valuable type-strain genomes for metagenomic binning, comparative biology and taxonomic classification.</title>
        <authorList>
            <person name="Goeker M."/>
        </authorList>
    </citation>
    <scope>NUCLEOTIDE SEQUENCE [LARGE SCALE GENOMIC DNA]</scope>
    <source>
        <strain evidence="2 3">DSM 27453</strain>
    </source>
</reference>
<sequence length="326" mass="37816">MKNKSHYISIFLFFSWIILFLFAGLRVPGFDRDSYTYIDLISRPIQDIWFQEPTFIALVVINRVLFDGYYQTFFMIYALLGVGIKIFCINKMNEGRLLGFLIYLLLYYSLHDLTQIRVGVASGLFLLSLFYLDGNKKRAFILQIGAALFHYSAIVGLATLLLSTKKLNKWCWTLFVLISVAISKFMTQDFVLKIADVMPTFITVKVYNYINMLNENGIFMDFNQYNFFYLGCVLVLLLGIYLIKLKAANPLFIISIKVFALMLMSYYLLAPVPIMAGRISEFFGIVLIIYFPMFCSLIKPRYMMATFILMFVCVHAVRLNLDILNF</sequence>
<proteinExistence type="predicted"/>
<evidence type="ECO:0000313" key="2">
    <source>
        <dbReference type="EMBL" id="RBP15294.1"/>
    </source>
</evidence>
<gene>
    <name evidence="2" type="ORF">DFQ50_101791</name>
</gene>
<dbReference type="EMBL" id="QNRL01000001">
    <property type="protein sequence ID" value="RBP15294.1"/>
    <property type="molecule type" value="Genomic_DNA"/>
</dbReference>
<protein>
    <submittedName>
        <fullName evidence="2">EpsG-like putative glucosyltransferase</fullName>
    </submittedName>
</protein>
<accession>A0ABX9G462</accession>
<comment type="caution">
    <text evidence="2">The sequence shown here is derived from an EMBL/GenBank/DDBJ whole genome shotgun (WGS) entry which is preliminary data.</text>
</comment>
<evidence type="ECO:0000256" key="1">
    <source>
        <dbReference type="SAM" id="Phobius"/>
    </source>
</evidence>